<comment type="caution">
    <text evidence="2">The sequence shown here is derived from an EMBL/GenBank/DDBJ whole genome shotgun (WGS) entry which is preliminary data.</text>
</comment>
<dbReference type="Proteomes" id="UP001054945">
    <property type="component" value="Unassembled WGS sequence"/>
</dbReference>
<evidence type="ECO:0000256" key="1">
    <source>
        <dbReference type="SAM" id="MobiDB-lite"/>
    </source>
</evidence>
<evidence type="ECO:0000313" key="2">
    <source>
        <dbReference type="EMBL" id="GIX99668.1"/>
    </source>
</evidence>
<feature type="region of interest" description="Disordered" evidence="1">
    <location>
        <begin position="51"/>
        <end position="89"/>
    </location>
</feature>
<dbReference type="AlphaFoldDB" id="A0AAV4PTS4"/>
<reference evidence="2 3" key="1">
    <citation type="submission" date="2021-06" db="EMBL/GenBank/DDBJ databases">
        <title>Caerostris extrusa draft genome.</title>
        <authorList>
            <person name="Kono N."/>
            <person name="Arakawa K."/>
        </authorList>
    </citation>
    <scope>NUCLEOTIDE SEQUENCE [LARGE SCALE GENOMIC DNA]</scope>
</reference>
<protein>
    <submittedName>
        <fullName evidence="2">Uncharacterized protein</fullName>
    </submittedName>
</protein>
<gene>
    <name evidence="2" type="ORF">CEXT_42251</name>
</gene>
<accession>A0AAV4PTS4</accession>
<dbReference type="EMBL" id="BPLR01005074">
    <property type="protein sequence ID" value="GIX99668.1"/>
    <property type="molecule type" value="Genomic_DNA"/>
</dbReference>
<proteinExistence type="predicted"/>
<keyword evidence="3" id="KW-1185">Reference proteome</keyword>
<organism evidence="2 3">
    <name type="scientific">Caerostris extrusa</name>
    <name type="common">Bark spider</name>
    <name type="synonym">Caerostris bankana</name>
    <dbReference type="NCBI Taxonomy" id="172846"/>
    <lineage>
        <taxon>Eukaryota</taxon>
        <taxon>Metazoa</taxon>
        <taxon>Ecdysozoa</taxon>
        <taxon>Arthropoda</taxon>
        <taxon>Chelicerata</taxon>
        <taxon>Arachnida</taxon>
        <taxon>Araneae</taxon>
        <taxon>Araneomorphae</taxon>
        <taxon>Entelegynae</taxon>
        <taxon>Araneoidea</taxon>
        <taxon>Araneidae</taxon>
        <taxon>Caerostris</taxon>
    </lineage>
</organism>
<name>A0AAV4PTS4_CAEEX</name>
<feature type="compositionally biased region" description="Basic and acidic residues" evidence="1">
    <location>
        <begin position="59"/>
        <end position="71"/>
    </location>
</feature>
<sequence length="89" mass="10443">MVLYPMYLGHKTKIQHQSFEPRFDAPDQSIPERGKGGRGWCQREAYHARRGTTATDWTRSSEQEARERRDTQNLGHLIPPKIDYPRTCE</sequence>
<evidence type="ECO:0000313" key="3">
    <source>
        <dbReference type="Proteomes" id="UP001054945"/>
    </source>
</evidence>